<reference evidence="2" key="1">
    <citation type="submission" date="2020-02" db="EMBL/GenBank/DDBJ databases">
        <authorList>
            <person name="Meier V. D."/>
        </authorList>
    </citation>
    <scope>NUCLEOTIDE SEQUENCE</scope>
    <source>
        <strain evidence="2">AVDCRST_MAG63</strain>
    </source>
</reference>
<evidence type="ECO:0000313" key="2">
    <source>
        <dbReference type="EMBL" id="CAA9247255.1"/>
    </source>
</evidence>
<dbReference type="AlphaFoldDB" id="A0A6J4IDB4"/>
<proteinExistence type="predicted"/>
<sequence>MAHQIVRHDFPVPSSILAGGPRPIRRRPLTRAGRERRAGSSARAKVVPAAALWSTSAWNAVMGVRAL</sequence>
<gene>
    <name evidence="2" type="ORF">AVDCRST_MAG63-1727</name>
</gene>
<dbReference type="EMBL" id="CADCTO010000222">
    <property type="protein sequence ID" value="CAA9247255.1"/>
    <property type="molecule type" value="Genomic_DNA"/>
</dbReference>
<evidence type="ECO:0000256" key="1">
    <source>
        <dbReference type="SAM" id="MobiDB-lite"/>
    </source>
</evidence>
<accession>A0A6J4IDB4</accession>
<organism evidence="2">
    <name type="scientific">uncultured Armatimonadetes bacterium</name>
    <dbReference type="NCBI Taxonomy" id="157466"/>
    <lineage>
        <taxon>Bacteria</taxon>
        <taxon>Bacillati</taxon>
        <taxon>Armatimonadota</taxon>
        <taxon>environmental samples</taxon>
    </lineage>
</organism>
<protein>
    <submittedName>
        <fullName evidence="2">Uncharacterized protein</fullName>
    </submittedName>
</protein>
<name>A0A6J4IDB4_9BACT</name>
<feature type="region of interest" description="Disordered" evidence="1">
    <location>
        <begin position="13"/>
        <end position="41"/>
    </location>
</feature>